<dbReference type="RefSeq" id="WP_190930011.1">
    <property type="nucleotide sequence ID" value="NZ_JACXJA010000029.1"/>
</dbReference>
<accession>A0A927CD30</accession>
<protein>
    <submittedName>
        <fullName evidence="2">Uncharacterized protein</fullName>
    </submittedName>
</protein>
<feature type="region of interest" description="Disordered" evidence="1">
    <location>
        <begin position="1"/>
        <end position="20"/>
    </location>
</feature>
<dbReference type="EMBL" id="JACXJA010000029">
    <property type="protein sequence ID" value="MBD2864382.1"/>
    <property type="molecule type" value="Genomic_DNA"/>
</dbReference>
<evidence type="ECO:0000313" key="3">
    <source>
        <dbReference type="Proteomes" id="UP000639396"/>
    </source>
</evidence>
<sequence length="353" mass="39499">MNESSGPLTGPSEASPESGRQTDFVQLLRDNSDSPETLYAKITGNRRLEVLVPYKGTRCAHYDFGKNLHDDFMLFRGGAVSELVVKPSGQPDGAPHIDAGKRYDVLKPWSNKEYALSVSPAGSGHPHQWLPEHNRTGTVFAVSQHLFIDDEEVTDWSGQTGFRPVQSVRLVQRMIGIHPDDRSRPIAEIDCSHTVDRRGVTVRSKIIWLYPVSIGSGYGMMVPIEGSFAYKLVTSLGRVYDATATDRSRTNLLDDDQAVSYAFLHRPGAEDGRSNTVAAMTIHDISSTLRYGQEGRRRNNPVVWLEHRNEQIQKLYPQVFDHYTAQAGDFYEAAGVYFVGELPESHPLLIRRD</sequence>
<keyword evidence="3" id="KW-1185">Reference proteome</keyword>
<proteinExistence type="predicted"/>
<name>A0A927CD30_9BACL</name>
<reference evidence="2" key="1">
    <citation type="submission" date="2020-09" db="EMBL/GenBank/DDBJ databases">
        <title>A novel bacterium of genus Paenibacillus, isolated from South China Sea.</title>
        <authorList>
            <person name="Huang H."/>
            <person name="Mo K."/>
            <person name="Hu Y."/>
        </authorList>
    </citation>
    <scope>NUCLEOTIDE SEQUENCE</scope>
    <source>
        <strain evidence="2">IB182363</strain>
    </source>
</reference>
<evidence type="ECO:0000313" key="2">
    <source>
        <dbReference type="EMBL" id="MBD2864382.1"/>
    </source>
</evidence>
<organism evidence="2 3">
    <name type="scientific">Paenibacillus oceani</name>
    <dbReference type="NCBI Taxonomy" id="2772510"/>
    <lineage>
        <taxon>Bacteria</taxon>
        <taxon>Bacillati</taxon>
        <taxon>Bacillota</taxon>
        <taxon>Bacilli</taxon>
        <taxon>Bacillales</taxon>
        <taxon>Paenibacillaceae</taxon>
        <taxon>Paenibacillus</taxon>
    </lineage>
</organism>
<dbReference type="Proteomes" id="UP000639396">
    <property type="component" value="Unassembled WGS sequence"/>
</dbReference>
<gene>
    <name evidence="2" type="ORF">IDH45_20560</name>
</gene>
<dbReference type="AlphaFoldDB" id="A0A927CD30"/>
<evidence type="ECO:0000256" key="1">
    <source>
        <dbReference type="SAM" id="MobiDB-lite"/>
    </source>
</evidence>
<comment type="caution">
    <text evidence="2">The sequence shown here is derived from an EMBL/GenBank/DDBJ whole genome shotgun (WGS) entry which is preliminary data.</text>
</comment>